<dbReference type="GO" id="GO:0003700">
    <property type="term" value="F:DNA-binding transcription factor activity"/>
    <property type="evidence" value="ECO:0007669"/>
    <property type="project" value="TreeGrafter"/>
</dbReference>
<evidence type="ECO:0000256" key="2">
    <source>
        <dbReference type="ARBA" id="ARBA00023125"/>
    </source>
</evidence>
<dbReference type="Pfam" id="PF13377">
    <property type="entry name" value="Peripla_BP_3"/>
    <property type="match status" value="1"/>
</dbReference>
<dbReference type="Pfam" id="PF00356">
    <property type="entry name" value="LacI"/>
    <property type="match status" value="1"/>
</dbReference>
<evidence type="ECO:0000313" key="6">
    <source>
        <dbReference type="Proteomes" id="UP000557772"/>
    </source>
</evidence>
<keyword evidence="3" id="KW-0804">Transcription</keyword>
<dbReference type="EMBL" id="JABENB010000002">
    <property type="protein sequence ID" value="NNG40327.1"/>
    <property type="molecule type" value="Genomic_DNA"/>
</dbReference>
<dbReference type="RefSeq" id="WP_171156487.1">
    <property type="nucleotide sequence ID" value="NZ_JABENB010000002.1"/>
</dbReference>
<dbReference type="Gene3D" id="3.40.50.2300">
    <property type="match status" value="2"/>
</dbReference>
<dbReference type="Gene3D" id="1.10.260.40">
    <property type="entry name" value="lambda repressor-like DNA-binding domains"/>
    <property type="match status" value="1"/>
</dbReference>
<evidence type="ECO:0000259" key="4">
    <source>
        <dbReference type="PROSITE" id="PS50932"/>
    </source>
</evidence>
<gene>
    <name evidence="5" type="ORF">HJ588_13740</name>
</gene>
<dbReference type="Proteomes" id="UP000557772">
    <property type="component" value="Unassembled WGS sequence"/>
</dbReference>
<dbReference type="InterPro" id="IPR046335">
    <property type="entry name" value="LacI/GalR-like_sensor"/>
</dbReference>
<reference evidence="5 6" key="1">
    <citation type="submission" date="2020-05" db="EMBL/GenBank/DDBJ databases">
        <title>Flexivirga sp. ID2601S isolated from air conditioner.</title>
        <authorList>
            <person name="Kim D.H."/>
        </authorList>
    </citation>
    <scope>NUCLEOTIDE SEQUENCE [LARGE SCALE GENOMIC DNA]</scope>
    <source>
        <strain evidence="5 6">ID2601S</strain>
    </source>
</reference>
<feature type="domain" description="HTH lacI-type" evidence="4">
    <location>
        <begin position="8"/>
        <end position="62"/>
    </location>
</feature>
<proteinExistence type="predicted"/>
<sequence>MPARDQRTTITQVANAAGVSIQTVSNVIRGRGRVGEATRERVAKVISELNYVPHPGASSMRSNRTGQLAHPMPPQSFEPTNNINVEFIRGLVAAAATHDYHVVLTRSDGDPEEIAELCRSGRIDGFVFTGMQPDDPRMETAHRLGMPFACFGRTAPDLPQTWVDIHNADGTDEATTLLIETGHRTIAFLGHESPYFWDAERRDGYLQAMARAGLKSRVALCGSTDKDIEAAARKLLGRGRPSAIVCSSDRLAVALYAEAGRRGIEVGKDLALTGFDDWIVGRNLSPALTTVSTDLHDIAGRVVDRFLTELDGPTGAPGEFVPVELLRRGSA</sequence>
<dbReference type="SUPFAM" id="SSF53822">
    <property type="entry name" value="Periplasmic binding protein-like I"/>
    <property type="match status" value="1"/>
</dbReference>
<name>A0A849AKH9_9MICO</name>
<accession>A0A849AKH9</accession>
<dbReference type="SUPFAM" id="SSF47413">
    <property type="entry name" value="lambda repressor-like DNA-binding domains"/>
    <property type="match status" value="1"/>
</dbReference>
<dbReference type="PANTHER" id="PTHR30146:SF109">
    <property type="entry name" value="HTH-TYPE TRANSCRIPTIONAL REGULATOR GALS"/>
    <property type="match status" value="1"/>
</dbReference>
<keyword evidence="2 5" id="KW-0238">DNA-binding</keyword>
<dbReference type="SMART" id="SM00354">
    <property type="entry name" value="HTH_LACI"/>
    <property type="match status" value="1"/>
</dbReference>
<protein>
    <submittedName>
        <fullName evidence="5">LacI family DNA-binding transcriptional regulator</fullName>
    </submittedName>
</protein>
<dbReference type="CDD" id="cd01392">
    <property type="entry name" value="HTH_LacI"/>
    <property type="match status" value="1"/>
</dbReference>
<dbReference type="GO" id="GO:0000976">
    <property type="term" value="F:transcription cis-regulatory region binding"/>
    <property type="evidence" value="ECO:0007669"/>
    <property type="project" value="TreeGrafter"/>
</dbReference>
<evidence type="ECO:0000313" key="5">
    <source>
        <dbReference type="EMBL" id="NNG40327.1"/>
    </source>
</evidence>
<evidence type="ECO:0000256" key="1">
    <source>
        <dbReference type="ARBA" id="ARBA00023015"/>
    </source>
</evidence>
<dbReference type="AlphaFoldDB" id="A0A849AKH9"/>
<comment type="caution">
    <text evidence="5">The sequence shown here is derived from an EMBL/GenBank/DDBJ whole genome shotgun (WGS) entry which is preliminary data.</text>
</comment>
<dbReference type="InterPro" id="IPR000843">
    <property type="entry name" value="HTH_LacI"/>
</dbReference>
<dbReference type="InterPro" id="IPR010982">
    <property type="entry name" value="Lambda_DNA-bd_dom_sf"/>
</dbReference>
<keyword evidence="1" id="KW-0805">Transcription regulation</keyword>
<dbReference type="InterPro" id="IPR028082">
    <property type="entry name" value="Peripla_BP_I"/>
</dbReference>
<keyword evidence="6" id="KW-1185">Reference proteome</keyword>
<evidence type="ECO:0000256" key="3">
    <source>
        <dbReference type="ARBA" id="ARBA00023163"/>
    </source>
</evidence>
<dbReference type="PANTHER" id="PTHR30146">
    <property type="entry name" value="LACI-RELATED TRANSCRIPTIONAL REPRESSOR"/>
    <property type="match status" value="1"/>
</dbReference>
<organism evidence="5 6">
    <name type="scientific">Flexivirga aerilata</name>
    <dbReference type="NCBI Taxonomy" id="1656889"/>
    <lineage>
        <taxon>Bacteria</taxon>
        <taxon>Bacillati</taxon>
        <taxon>Actinomycetota</taxon>
        <taxon>Actinomycetes</taxon>
        <taxon>Micrococcales</taxon>
        <taxon>Dermacoccaceae</taxon>
        <taxon>Flexivirga</taxon>
    </lineage>
</organism>
<dbReference type="PROSITE" id="PS50932">
    <property type="entry name" value="HTH_LACI_2"/>
    <property type="match status" value="1"/>
</dbReference>